<dbReference type="PANTHER" id="PTHR14003">
    <property type="entry name" value="TRANSCRIPTIONAL REPRESSOR PROTEIN YY"/>
    <property type="match status" value="1"/>
</dbReference>
<dbReference type="Pfam" id="PF00096">
    <property type="entry name" value="zf-C2H2"/>
    <property type="match status" value="1"/>
</dbReference>
<feature type="compositionally biased region" description="Low complexity" evidence="8">
    <location>
        <begin position="609"/>
        <end position="626"/>
    </location>
</feature>
<feature type="region of interest" description="Disordered" evidence="8">
    <location>
        <begin position="382"/>
        <end position="419"/>
    </location>
</feature>
<dbReference type="InterPro" id="IPR013087">
    <property type="entry name" value="Znf_C2H2_type"/>
</dbReference>
<sequence>MEPLSADYRPTEPFANPTAAYSPKDSTKPSPLMVTHPLQEPPSPFSRPRADTLPDCTARPRLSLLTIPNTDLELLDKSPIRSATSPRRRTRMASMSATGSPEPYPAANSRGSSPLSTQGRKSGKLKSAQATGTATHIPGKGKVFQCSYPNCTMVFTRSEHLARHSRKHTGEKPFQCIIPGCNRIFSRFDNMMQHTQTHQRDGKQSSISSIANASTRVRGRRSISKTDTMPKFLASDDDPDPTSRRLSRMCIQPGELANSTLILRPITSDLVLGQANLSPTHDAKRNRTQDSGKNDNAAEDTQSPGTDGSANGGEGTGSDGDDRANGGKPGLRRSFSISSQQPLLARTSTSTSKGRRSHTLPSSAIRPLLTCLEPNPVYNGVAPHGSQYPKPASAPFAPPGPSPVAIGPQGGVAEAASNNQPMGSSAMVYHAPAMSDPVFPTHSGPPPFPRSSVRSSLSGNIYPGTYQHGLPKDSPRLHGYGAEVPSHSLPKGSKMAAPAFAATPPAYPTQPLVGGEHYHPYYQRHHTAPEGNVKATGLYPKSLGLRSNLAPGHRVASSPLSRPPSNAMAAALQAQERSCPAPGPGPGLGHRPVGPGPYQTTSHPPPLHPHGSPGSGAYYPPGSGNPQQLTSQGYSHHMPYQTTSQQPSPAGMPFSIASRGH</sequence>
<evidence type="ECO:0000256" key="4">
    <source>
        <dbReference type="ARBA" id="ARBA00022833"/>
    </source>
</evidence>
<dbReference type="GO" id="GO:0031519">
    <property type="term" value="C:PcG protein complex"/>
    <property type="evidence" value="ECO:0007669"/>
    <property type="project" value="TreeGrafter"/>
</dbReference>
<evidence type="ECO:0000256" key="1">
    <source>
        <dbReference type="ARBA" id="ARBA00022723"/>
    </source>
</evidence>
<organism evidence="10 11">
    <name type="scientific">Dimargaris verticillata</name>
    <dbReference type="NCBI Taxonomy" id="2761393"/>
    <lineage>
        <taxon>Eukaryota</taxon>
        <taxon>Fungi</taxon>
        <taxon>Fungi incertae sedis</taxon>
        <taxon>Zoopagomycota</taxon>
        <taxon>Kickxellomycotina</taxon>
        <taxon>Dimargaritomycetes</taxon>
        <taxon>Dimargaritales</taxon>
        <taxon>Dimargaritaceae</taxon>
        <taxon>Dimargaris</taxon>
    </lineage>
</organism>
<dbReference type="EMBL" id="JANBQB010000070">
    <property type="protein sequence ID" value="KAJ1983097.1"/>
    <property type="molecule type" value="Genomic_DNA"/>
</dbReference>
<accession>A0A9W8EDR7</accession>
<keyword evidence="3 7" id="KW-0863">Zinc-finger</keyword>
<reference evidence="10" key="1">
    <citation type="submission" date="2022-07" db="EMBL/GenBank/DDBJ databases">
        <title>Phylogenomic reconstructions and comparative analyses of Kickxellomycotina fungi.</title>
        <authorList>
            <person name="Reynolds N.K."/>
            <person name="Stajich J.E."/>
            <person name="Barry K."/>
            <person name="Grigoriev I.V."/>
            <person name="Crous P."/>
            <person name="Smith M.E."/>
        </authorList>
    </citation>
    <scope>NUCLEOTIDE SEQUENCE</scope>
    <source>
        <strain evidence="10">RSA 567</strain>
    </source>
</reference>
<feature type="region of interest" description="Disordered" evidence="8">
    <location>
        <begin position="194"/>
        <end position="246"/>
    </location>
</feature>
<protein>
    <submittedName>
        <fullName evidence="10">Up in starvation</fullName>
    </submittedName>
</protein>
<dbReference type="PANTHER" id="PTHR14003:SF19">
    <property type="entry name" value="YY2 TRANSCRIPTION FACTOR"/>
    <property type="match status" value="1"/>
</dbReference>
<feature type="region of interest" description="Disordered" evidence="8">
    <location>
        <begin position="76"/>
        <end position="138"/>
    </location>
</feature>
<evidence type="ECO:0000256" key="3">
    <source>
        <dbReference type="ARBA" id="ARBA00022771"/>
    </source>
</evidence>
<evidence type="ECO:0000256" key="7">
    <source>
        <dbReference type="PROSITE-ProRule" id="PRU00042"/>
    </source>
</evidence>
<dbReference type="PROSITE" id="PS00028">
    <property type="entry name" value="ZINC_FINGER_C2H2_1"/>
    <property type="match status" value="2"/>
</dbReference>
<dbReference type="GO" id="GO:0005667">
    <property type="term" value="C:transcription regulator complex"/>
    <property type="evidence" value="ECO:0007669"/>
    <property type="project" value="TreeGrafter"/>
</dbReference>
<feature type="region of interest" description="Disordered" evidence="8">
    <location>
        <begin position="277"/>
        <end position="362"/>
    </location>
</feature>
<dbReference type="GO" id="GO:0000981">
    <property type="term" value="F:DNA-binding transcription factor activity, RNA polymerase II-specific"/>
    <property type="evidence" value="ECO:0007669"/>
    <property type="project" value="TreeGrafter"/>
</dbReference>
<evidence type="ECO:0000256" key="6">
    <source>
        <dbReference type="ARBA" id="ARBA00023163"/>
    </source>
</evidence>
<feature type="compositionally biased region" description="Polar residues" evidence="8">
    <location>
        <begin position="627"/>
        <end position="648"/>
    </location>
</feature>
<dbReference type="Proteomes" id="UP001151582">
    <property type="component" value="Unassembled WGS sequence"/>
</dbReference>
<keyword evidence="4" id="KW-0862">Zinc</keyword>
<feature type="compositionally biased region" description="Polar residues" evidence="8">
    <location>
        <begin position="109"/>
        <end position="120"/>
    </location>
</feature>
<feature type="region of interest" description="Disordered" evidence="8">
    <location>
        <begin position="1"/>
        <end position="57"/>
    </location>
</feature>
<dbReference type="Gene3D" id="3.30.160.60">
    <property type="entry name" value="Classic Zinc Finger"/>
    <property type="match status" value="2"/>
</dbReference>
<comment type="caution">
    <text evidence="10">The sequence shown here is derived from an EMBL/GenBank/DDBJ whole genome shotgun (WGS) entry which is preliminary data.</text>
</comment>
<keyword evidence="11" id="KW-1185">Reference proteome</keyword>
<keyword evidence="5" id="KW-0805">Transcription regulation</keyword>
<feature type="compositionally biased region" description="Polar residues" evidence="8">
    <location>
        <begin position="204"/>
        <end position="215"/>
    </location>
</feature>
<dbReference type="GO" id="GO:0000785">
    <property type="term" value="C:chromatin"/>
    <property type="evidence" value="ECO:0007669"/>
    <property type="project" value="TreeGrafter"/>
</dbReference>
<feature type="domain" description="C2H2-type" evidence="9">
    <location>
        <begin position="174"/>
        <end position="203"/>
    </location>
</feature>
<dbReference type="SMART" id="SM00355">
    <property type="entry name" value="ZnF_C2H2"/>
    <property type="match status" value="2"/>
</dbReference>
<keyword evidence="1" id="KW-0479">Metal-binding</keyword>
<evidence type="ECO:0000259" key="9">
    <source>
        <dbReference type="PROSITE" id="PS50157"/>
    </source>
</evidence>
<keyword evidence="2" id="KW-0677">Repeat</keyword>
<feature type="region of interest" description="Disordered" evidence="8">
    <location>
        <begin position="549"/>
        <end position="661"/>
    </location>
</feature>
<evidence type="ECO:0000256" key="5">
    <source>
        <dbReference type="ARBA" id="ARBA00023015"/>
    </source>
</evidence>
<feature type="compositionally biased region" description="Basic and acidic residues" evidence="8">
    <location>
        <begin position="281"/>
        <end position="293"/>
    </location>
</feature>
<evidence type="ECO:0000313" key="10">
    <source>
        <dbReference type="EMBL" id="KAJ1983097.1"/>
    </source>
</evidence>
<dbReference type="SUPFAM" id="SSF57667">
    <property type="entry name" value="beta-beta-alpha zinc fingers"/>
    <property type="match status" value="1"/>
</dbReference>
<proteinExistence type="predicted"/>
<dbReference type="InterPro" id="IPR036236">
    <property type="entry name" value="Znf_C2H2_sf"/>
</dbReference>
<feature type="domain" description="C2H2-type" evidence="9">
    <location>
        <begin position="144"/>
        <end position="173"/>
    </location>
</feature>
<evidence type="ECO:0000256" key="2">
    <source>
        <dbReference type="ARBA" id="ARBA00022737"/>
    </source>
</evidence>
<gene>
    <name evidence="10" type="primary">USV1</name>
    <name evidence="10" type="ORF">H4R34_001485</name>
</gene>
<dbReference type="GO" id="GO:0008270">
    <property type="term" value="F:zinc ion binding"/>
    <property type="evidence" value="ECO:0007669"/>
    <property type="project" value="UniProtKB-KW"/>
</dbReference>
<keyword evidence="6" id="KW-0804">Transcription</keyword>
<evidence type="ECO:0000256" key="8">
    <source>
        <dbReference type="SAM" id="MobiDB-lite"/>
    </source>
</evidence>
<dbReference type="OrthoDB" id="10018191at2759"/>
<dbReference type="AlphaFoldDB" id="A0A9W8EDR7"/>
<dbReference type="FunFam" id="3.30.160.60:FF:000032">
    <property type="entry name" value="Krueppel-like factor 4"/>
    <property type="match status" value="1"/>
</dbReference>
<dbReference type="GO" id="GO:0000978">
    <property type="term" value="F:RNA polymerase II cis-regulatory region sequence-specific DNA binding"/>
    <property type="evidence" value="ECO:0007669"/>
    <property type="project" value="TreeGrafter"/>
</dbReference>
<dbReference type="PROSITE" id="PS50157">
    <property type="entry name" value="ZINC_FINGER_C2H2_2"/>
    <property type="match status" value="2"/>
</dbReference>
<name>A0A9W8EDR7_9FUNG</name>
<evidence type="ECO:0000313" key="11">
    <source>
        <dbReference type="Proteomes" id="UP001151582"/>
    </source>
</evidence>
<feature type="compositionally biased region" description="Polar residues" evidence="8">
    <location>
        <begin position="299"/>
        <end position="309"/>
    </location>
</feature>